<dbReference type="PANTHER" id="PTHR44102:SF12">
    <property type="entry name" value="PROTEIN NPGR2"/>
    <property type="match status" value="1"/>
</dbReference>
<accession>A0AAN8VZN0</accession>
<gene>
    <name evidence="2" type="ORF">RJ641_030170</name>
</gene>
<dbReference type="PANTHER" id="PTHR44102">
    <property type="entry name" value="PROTEIN NPG1"/>
    <property type="match status" value="1"/>
</dbReference>
<keyword evidence="3" id="KW-1185">Reference proteome</keyword>
<dbReference type="EMBL" id="JBAMMX010000005">
    <property type="protein sequence ID" value="KAK6940639.1"/>
    <property type="molecule type" value="Genomic_DNA"/>
</dbReference>
<dbReference type="InterPro" id="IPR011990">
    <property type="entry name" value="TPR-like_helical_dom_sf"/>
</dbReference>
<protein>
    <submittedName>
        <fullName evidence="2">Uncharacterized protein</fullName>
    </submittedName>
</protein>
<dbReference type="Proteomes" id="UP001370490">
    <property type="component" value="Unassembled WGS sequence"/>
</dbReference>
<keyword evidence="1" id="KW-0802">TPR repeat</keyword>
<sequence length="755" mass="83764">MSVGVDARWVVVLCFSFWNKKIMPNRFGSKKKKNRSRFRLGKIMKCIRSGEQLAADKIIPSSESLATKDYAVGVLSSTRPAVNGHKPDTGNIEEAELSLRESGSLNYEEARALLGRYEYQKGNIEAALHVFEGIDIAAMTPKMKLTLAKRGERRRRPSQSDAIPPMSIHAASLLLEAIYLKAKSLQGLKKFKEAAQSCKLVLDIVESSLPDGLPENFGADCKLQETLNKAVELLPELWKLANSPGEAILAYRRALLHNWNLDLETISKIEKEFAIFLLYSGGEASPPNLRSQMDSSFVPRNNIEEAILLLMILLRKMCLKKIYWDPSILDHLIFALSISGELGALAKQVEELLPGIMDRKERYYTLALCYYAVDDGLAALNLLRKLLSCREDPNNVPALFLASKICGENPNFAEEGVHFARRALEFLKDGCQQRASIAYTLLGISLSAHAKSVVTDSERVVKQNEALHALETAARMTQLKDHKIVYQLCLESAEQRKLDVALYCAKCLQKLEGGSNVRSWILLARILSAQKRFLDAEAIINAALDQMAKWDQGELLRTKAKVQMAQGQLKNAIGTYTELLAVLQVQTKSFGSAKKPLKGSRGNVSKLEQETWHDLAHIYISLKQWSDAEICLSKSNAISPWSAGRLHAKGALCEAKGCFKAALDAFRTALDIEPKHVPSLVSMAVVLRRVCGDHSPPTVRSFLMEALRLDRLNSFIWYNLGLLYKSEGASSAQGAAECFEAASALEATAPVEPFR</sequence>
<dbReference type="AlphaFoldDB" id="A0AAN8VZN0"/>
<dbReference type="Gene3D" id="1.25.40.10">
    <property type="entry name" value="Tetratricopeptide repeat domain"/>
    <property type="match status" value="2"/>
</dbReference>
<dbReference type="SUPFAM" id="SSF48452">
    <property type="entry name" value="TPR-like"/>
    <property type="match status" value="2"/>
</dbReference>
<evidence type="ECO:0000313" key="2">
    <source>
        <dbReference type="EMBL" id="KAK6940639.1"/>
    </source>
</evidence>
<reference evidence="2 3" key="1">
    <citation type="submission" date="2023-12" db="EMBL/GenBank/DDBJ databases">
        <title>A high-quality genome assembly for Dillenia turbinata (Dilleniales).</title>
        <authorList>
            <person name="Chanderbali A."/>
        </authorList>
    </citation>
    <scope>NUCLEOTIDE SEQUENCE [LARGE SCALE GENOMIC DNA]</scope>
    <source>
        <strain evidence="2">LSX21</strain>
        <tissue evidence="2">Leaf</tissue>
    </source>
</reference>
<evidence type="ECO:0000256" key="1">
    <source>
        <dbReference type="PROSITE-ProRule" id="PRU00339"/>
    </source>
</evidence>
<comment type="caution">
    <text evidence="2">The sequence shown here is derived from an EMBL/GenBank/DDBJ whole genome shotgun (WGS) entry which is preliminary data.</text>
</comment>
<dbReference type="InterPro" id="IPR019734">
    <property type="entry name" value="TPR_rpt"/>
</dbReference>
<dbReference type="PROSITE" id="PS50005">
    <property type="entry name" value="TPR"/>
    <property type="match status" value="1"/>
</dbReference>
<feature type="repeat" description="TPR" evidence="1">
    <location>
        <begin position="643"/>
        <end position="676"/>
    </location>
</feature>
<evidence type="ECO:0000313" key="3">
    <source>
        <dbReference type="Proteomes" id="UP001370490"/>
    </source>
</evidence>
<name>A0AAN8VZN0_9MAGN</name>
<organism evidence="2 3">
    <name type="scientific">Dillenia turbinata</name>
    <dbReference type="NCBI Taxonomy" id="194707"/>
    <lineage>
        <taxon>Eukaryota</taxon>
        <taxon>Viridiplantae</taxon>
        <taxon>Streptophyta</taxon>
        <taxon>Embryophyta</taxon>
        <taxon>Tracheophyta</taxon>
        <taxon>Spermatophyta</taxon>
        <taxon>Magnoliopsida</taxon>
        <taxon>eudicotyledons</taxon>
        <taxon>Gunneridae</taxon>
        <taxon>Pentapetalae</taxon>
        <taxon>Dilleniales</taxon>
        <taxon>Dilleniaceae</taxon>
        <taxon>Dillenia</taxon>
    </lineage>
</organism>
<dbReference type="InterPro" id="IPR043376">
    <property type="entry name" value="NPG1-like"/>
</dbReference>
<dbReference type="SMART" id="SM00028">
    <property type="entry name" value="TPR"/>
    <property type="match status" value="7"/>
</dbReference>
<proteinExistence type="predicted"/>